<feature type="domain" description="RNase H type-1" evidence="2">
    <location>
        <begin position="62"/>
        <end position="228"/>
    </location>
</feature>
<dbReference type="EMBL" id="JAADJZ010000006">
    <property type="protein sequence ID" value="KAF2873995.1"/>
    <property type="molecule type" value="Genomic_DNA"/>
</dbReference>
<feature type="region of interest" description="Disordered" evidence="1">
    <location>
        <begin position="289"/>
        <end position="322"/>
    </location>
</feature>
<protein>
    <recommendedName>
        <fullName evidence="2">RNase H type-1 domain-containing protein</fullName>
    </recommendedName>
</protein>
<name>A0A7C8MDJ4_9PLEO</name>
<dbReference type="Proteomes" id="UP000481861">
    <property type="component" value="Unassembled WGS sequence"/>
</dbReference>
<dbReference type="InterPro" id="IPR036397">
    <property type="entry name" value="RNaseH_sf"/>
</dbReference>
<comment type="caution">
    <text evidence="3">The sequence shown here is derived from an EMBL/GenBank/DDBJ whole genome shotgun (WGS) entry which is preliminary data.</text>
</comment>
<dbReference type="Gene3D" id="3.30.420.10">
    <property type="entry name" value="Ribonuclease H-like superfamily/Ribonuclease H"/>
    <property type="match status" value="1"/>
</dbReference>
<evidence type="ECO:0000313" key="3">
    <source>
        <dbReference type="EMBL" id="KAF2873995.1"/>
    </source>
</evidence>
<dbReference type="InterPro" id="IPR002156">
    <property type="entry name" value="RNaseH_domain"/>
</dbReference>
<dbReference type="GO" id="GO:0003676">
    <property type="term" value="F:nucleic acid binding"/>
    <property type="evidence" value="ECO:0007669"/>
    <property type="project" value="InterPro"/>
</dbReference>
<accession>A0A7C8MDJ4</accession>
<evidence type="ECO:0000259" key="2">
    <source>
        <dbReference type="PROSITE" id="PS50879"/>
    </source>
</evidence>
<evidence type="ECO:0000313" key="4">
    <source>
        <dbReference type="Proteomes" id="UP000481861"/>
    </source>
</evidence>
<dbReference type="AlphaFoldDB" id="A0A7C8MDJ4"/>
<proteinExistence type="predicted"/>
<keyword evidence="4" id="KW-1185">Reference proteome</keyword>
<dbReference type="InterPro" id="IPR012337">
    <property type="entry name" value="RNaseH-like_sf"/>
</dbReference>
<organism evidence="3 4">
    <name type="scientific">Massariosphaeria phaeospora</name>
    <dbReference type="NCBI Taxonomy" id="100035"/>
    <lineage>
        <taxon>Eukaryota</taxon>
        <taxon>Fungi</taxon>
        <taxon>Dikarya</taxon>
        <taxon>Ascomycota</taxon>
        <taxon>Pezizomycotina</taxon>
        <taxon>Dothideomycetes</taxon>
        <taxon>Pleosporomycetidae</taxon>
        <taxon>Pleosporales</taxon>
        <taxon>Pleosporales incertae sedis</taxon>
        <taxon>Massariosphaeria</taxon>
    </lineage>
</organism>
<gene>
    <name evidence="3" type="ORF">BDV95DRAFT_665987</name>
</gene>
<dbReference type="PROSITE" id="PS50879">
    <property type="entry name" value="RNASE_H_1"/>
    <property type="match status" value="1"/>
</dbReference>
<evidence type="ECO:0000256" key="1">
    <source>
        <dbReference type="SAM" id="MobiDB-lite"/>
    </source>
</evidence>
<reference evidence="3 4" key="1">
    <citation type="submission" date="2020-01" db="EMBL/GenBank/DDBJ databases">
        <authorList>
            <consortium name="DOE Joint Genome Institute"/>
            <person name="Haridas S."/>
            <person name="Albert R."/>
            <person name="Binder M."/>
            <person name="Bloem J."/>
            <person name="Labutti K."/>
            <person name="Salamov A."/>
            <person name="Andreopoulos B."/>
            <person name="Baker S.E."/>
            <person name="Barry K."/>
            <person name="Bills G."/>
            <person name="Bluhm B.H."/>
            <person name="Cannon C."/>
            <person name="Castanera R."/>
            <person name="Culley D.E."/>
            <person name="Daum C."/>
            <person name="Ezra D."/>
            <person name="Gonzalez J.B."/>
            <person name="Henrissat B."/>
            <person name="Kuo A."/>
            <person name="Liang C."/>
            <person name="Lipzen A."/>
            <person name="Lutzoni F."/>
            <person name="Magnuson J."/>
            <person name="Mondo S."/>
            <person name="Nolan M."/>
            <person name="Ohm R."/>
            <person name="Pangilinan J."/>
            <person name="Park H.-J.H."/>
            <person name="Ramirez L."/>
            <person name="Alfaro M."/>
            <person name="Sun H."/>
            <person name="Tritt A."/>
            <person name="Yoshinaga Y."/>
            <person name="Zwiers L.-H.L."/>
            <person name="Turgeon B.G."/>
            <person name="Goodwin S.B."/>
            <person name="Spatafora J.W."/>
            <person name="Crous P.W."/>
            <person name="Grigoriev I.V."/>
        </authorList>
    </citation>
    <scope>NUCLEOTIDE SEQUENCE [LARGE SCALE GENOMIC DNA]</scope>
    <source>
        <strain evidence="3 4">CBS 611.86</strain>
    </source>
</reference>
<sequence>MAPQGDKLYVRMLTEDHDARLVRIYESITRNRAFSGLVMPDTDGHVVIPRDVQEQYLHPSHLAYTVTLYTDGSFQHGASAGSREGLSAAAIAYQRVIANQVVWAHEEATFDRDSGDQNDAELCGILLALQMALHLITRGNGIDEWPIKNVVIFTDSKDALHTLGQEPTERIHLGPIPRNGKWALEEMYDVADKLASLDVRMVVLWAKGHVATNPGNREAHQAANRAIHKQIDFHEYVSRPRPSGQVPAHVEKQGLDVRNEYLYRISRPWITQRIGKCYIRLETQMAPKTPPSNRISAKALAKEDRQRKRREGPTGEALFSPWNGPAAMLNKTEYDEAVLRYRVKMAMEDEEEE</sequence>
<dbReference type="SUPFAM" id="SSF53098">
    <property type="entry name" value="Ribonuclease H-like"/>
    <property type="match status" value="1"/>
</dbReference>
<dbReference type="OrthoDB" id="3695133at2759"/>
<dbReference type="Pfam" id="PF00075">
    <property type="entry name" value="RNase_H"/>
    <property type="match status" value="1"/>
</dbReference>
<dbReference type="GO" id="GO:0004523">
    <property type="term" value="F:RNA-DNA hybrid ribonuclease activity"/>
    <property type="evidence" value="ECO:0007669"/>
    <property type="project" value="InterPro"/>
</dbReference>